<dbReference type="GeneID" id="105422891"/>
<name>A0A6I9VXT9_9HYME</name>
<proteinExistence type="predicted"/>
<keyword evidence="1" id="KW-1185">Reference proteome</keyword>
<dbReference type="RefSeq" id="XP_011630753.1">
    <property type="nucleotide sequence ID" value="XM_011632451.1"/>
</dbReference>
<dbReference type="AlphaFoldDB" id="A0A6I9VXT9"/>
<evidence type="ECO:0000313" key="1">
    <source>
        <dbReference type="Proteomes" id="UP000504615"/>
    </source>
</evidence>
<accession>A0A6I9VXT9</accession>
<gene>
    <name evidence="2" type="primary">LOC105422891</name>
</gene>
<organism evidence="1 2">
    <name type="scientific">Pogonomyrmex barbatus</name>
    <name type="common">red harvester ant</name>
    <dbReference type="NCBI Taxonomy" id="144034"/>
    <lineage>
        <taxon>Eukaryota</taxon>
        <taxon>Metazoa</taxon>
        <taxon>Ecdysozoa</taxon>
        <taxon>Arthropoda</taxon>
        <taxon>Hexapoda</taxon>
        <taxon>Insecta</taxon>
        <taxon>Pterygota</taxon>
        <taxon>Neoptera</taxon>
        <taxon>Endopterygota</taxon>
        <taxon>Hymenoptera</taxon>
        <taxon>Apocrita</taxon>
        <taxon>Aculeata</taxon>
        <taxon>Formicoidea</taxon>
        <taxon>Formicidae</taxon>
        <taxon>Myrmicinae</taxon>
        <taxon>Pogonomyrmex</taxon>
    </lineage>
</organism>
<evidence type="ECO:0000313" key="2">
    <source>
        <dbReference type="RefSeq" id="XP_011630753.1"/>
    </source>
</evidence>
<dbReference type="Proteomes" id="UP000504615">
    <property type="component" value="Unplaced"/>
</dbReference>
<reference evidence="2" key="1">
    <citation type="submission" date="2025-08" db="UniProtKB">
        <authorList>
            <consortium name="RefSeq"/>
        </authorList>
    </citation>
    <scope>IDENTIFICATION</scope>
</reference>
<protein>
    <submittedName>
        <fullName evidence="2">Uncharacterized protein LOC105422891</fullName>
    </submittedName>
</protein>
<dbReference type="KEGG" id="pbar:105422891"/>
<sequence>MLVTRYGAQVEQLSFTLHYPKLESLSTLRELFFGCSFNRCYTQLRRLRRLKITLKIIIADINYKHTSEILTDCFNNIGRNNNTRTNKIQCDGNRNNNFIIHDMKYIIRGKHESPRKSLDFFKCKINIRTLSIRRFNDIRNLCYKRHKIQIYKKLENNKKKYGNN</sequence>